<organism evidence="2 3">
    <name type="scientific">Cymbomonas tetramitiformis</name>
    <dbReference type="NCBI Taxonomy" id="36881"/>
    <lineage>
        <taxon>Eukaryota</taxon>
        <taxon>Viridiplantae</taxon>
        <taxon>Chlorophyta</taxon>
        <taxon>Pyramimonadophyceae</taxon>
        <taxon>Pyramimonadales</taxon>
        <taxon>Pyramimonadaceae</taxon>
        <taxon>Cymbomonas</taxon>
    </lineage>
</organism>
<dbReference type="Proteomes" id="UP001190700">
    <property type="component" value="Unassembled WGS sequence"/>
</dbReference>
<sequence length="229" mass="24530">MDSSDSTRFSSYLGKLPKYTGRKDEDRPKFVQDFVVLCETVRRLHESSIRQKIRSVAGEDNQLIASPAYSWWCESFEEEGLAPAAKVVILTSYRKCSAGTSIDSEQKKPLGSSAPDDVHLIAGALVVSAPATDPAPDPANKGKPREAALLELSSSGPDDEVGRTGTAGEEVGGLLASCQQIRQQIRPQQKGKNEKSNGASKCQAPSGIGGASTSKGIIRQCIRSWSVLH</sequence>
<keyword evidence="3" id="KW-1185">Reference proteome</keyword>
<feature type="region of interest" description="Disordered" evidence="1">
    <location>
        <begin position="1"/>
        <end position="24"/>
    </location>
</feature>
<evidence type="ECO:0000256" key="1">
    <source>
        <dbReference type="SAM" id="MobiDB-lite"/>
    </source>
</evidence>
<accession>A0AAE0GE06</accession>
<dbReference type="AlphaFoldDB" id="A0AAE0GE06"/>
<proteinExistence type="predicted"/>
<comment type="caution">
    <text evidence="2">The sequence shown here is derived from an EMBL/GenBank/DDBJ whole genome shotgun (WGS) entry which is preliminary data.</text>
</comment>
<reference evidence="2 3" key="1">
    <citation type="journal article" date="2015" name="Genome Biol. Evol.">
        <title>Comparative Genomics of a Bacterivorous Green Alga Reveals Evolutionary Causalities and Consequences of Phago-Mixotrophic Mode of Nutrition.</title>
        <authorList>
            <person name="Burns J.A."/>
            <person name="Paasch A."/>
            <person name="Narechania A."/>
            <person name="Kim E."/>
        </authorList>
    </citation>
    <scope>NUCLEOTIDE SEQUENCE [LARGE SCALE GENOMIC DNA]</scope>
    <source>
        <strain evidence="2 3">PLY_AMNH</strain>
    </source>
</reference>
<name>A0AAE0GE06_9CHLO</name>
<gene>
    <name evidence="2" type="ORF">CYMTET_15621</name>
</gene>
<feature type="region of interest" description="Disordered" evidence="1">
    <location>
        <begin position="183"/>
        <end position="213"/>
    </location>
</feature>
<feature type="compositionally biased region" description="Polar residues" evidence="1">
    <location>
        <begin position="1"/>
        <end position="10"/>
    </location>
</feature>
<protein>
    <submittedName>
        <fullName evidence="2">Uncharacterized protein</fullName>
    </submittedName>
</protein>
<evidence type="ECO:0000313" key="3">
    <source>
        <dbReference type="Proteomes" id="UP001190700"/>
    </source>
</evidence>
<evidence type="ECO:0000313" key="2">
    <source>
        <dbReference type="EMBL" id="KAK3276292.1"/>
    </source>
</evidence>
<dbReference type="EMBL" id="LGRX02006629">
    <property type="protein sequence ID" value="KAK3276292.1"/>
    <property type="molecule type" value="Genomic_DNA"/>
</dbReference>